<dbReference type="InterPro" id="IPR011006">
    <property type="entry name" value="CheY-like_superfamily"/>
</dbReference>
<keyword evidence="5" id="KW-1185">Reference proteome</keyword>
<dbReference type="SMART" id="SM00448">
    <property type="entry name" value="REC"/>
    <property type="match status" value="1"/>
</dbReference>
<evidence type="ECO:0000313" key="5">
    <source>
        <dbReference type="Proteomes" id="UP000664417"/>
    </source>
</evidence>
<feature type="domain" description="HDOD" evidence="3">
    <location>
        <begin position="140"/>
        <end position="330"/>
    </location>
</feature>
<protein>
    <submittedName>
        <fullName evidence="4">HDOD domain-containing protein</fullName>
    </submittedName>
</protein>
<reference evidence="4" key="1">
    <citation type="submission" date="2021-03" db="EMBL/GenBank/DDBJ databases">
        <authorList>
            <person name="Wang G."/>
        </authorList>
    </citation>
    <scope>NUCLEOTIDE SEQUENCE</scope>
    <source>
        <strain evidence="4">KCTC 12899</strain>
    </source>
</reference>
<dbReference type="CDD" id="cd00077">
    <property type="entry name" value="HDc"/>
    <property type="match status" value="1"/>
</dbReference>
<dbReference type="NCBIfam" id="TIGR00277">
    <property type="entry name" value="HDIG"/>
    <property type="match status" value="1"/>
</dbReference>
<dbReference type="InterPro" id="IPR013976">
    <property type="entry name" value="HDOD"/>
</dbReference>
<dbReference type="GO" id="GO:0000160">
    <property type="term" value="P:phosphorelay signal transduction system"/>
    <property type="evidence" value="ECO:0007669"/>
    <property type="project" value="InterPro"/>
</dbReference>
<keyword evidence="1" id="KW-0597">Phosphoprotein</keyword>
<dbReference type="PROSITE" id="PS51833">
    <property type="entry name" value="HDOD"/>
    <property type="match status" value="1"/>
</dbReference>
<name>A0A8J7Q3K9_9BACT</name>
<dbReference type="InterPro" id="IPR006675">
    <property type="entry name" value="HDIG_dom"/>
</dbReference>
<comment type="caution">
    <text evidence="4">The sequence shown here is derived from an EMBL/GenBank/DDBJ whole genome shotgun (WGS) entry which is preliminary data.</text>
</comment>
<dbReference type="Proteomes" id="UP000664417">
    <property type="component" value="Unassembled WGS sequence"/>
</dbReference>
<dbReference type="RefSeq" id="WP_207856678.1">
    <property type="nucleotide sequence ID" value="NZ_JAFREP010000002.1"/>
</dbReference>
<feature type="domain" description="Response regulatory" evidence="2">
    <location>
        <begin position="4"/>
        <end position="119"/>
    </location>
</feature>
<organism evidence="4 5">
    <name type="scientific">Acanthopleuribacter pedis</name>
    <dbReference type="NCBI Taxonomy" id="442870"/>
    <lineage>
        <taxon>Bacteria</taxon>
        <taxon>Pseudomonadati</taxon>
        <taxon>Acidobacteriota</taxon>
        <taxon>Holophagae</taxon>
        <taxon>Acanthopleuribacterales</taxon>
        <taxon>Acanthopleuribacteraceae</taxon>
        <taxon>Acanthopleuribacter</taxon>
    </lineage>
</organism>
<dbReference type="AlphaFoldDB" id="A0A8J7Q3K9"/>
<dbReference type="InterPro" id="IPR001789">
    <property type="entry name" value="Sig_transdc_resp-reg_receiver"/>
</dbReference>
<dbReference type="PIRSF" id="PIRSF036883">
    <property type="entry name" value="RR_HD-GYP_mod"/>
    <property type="match status" value="1"/>
</dbReference>
<accession>A0A8J7Q3K9</accession>
<dbReference type="PANTHER" id="PTHR33525">
    <property type="match status" value="1"/>
</dbReference>
<evidence type="ECO:0000313" key="4">
    <source>
        <dbReference type="EMBL" id="MBO1317442.1"/>
    </source>
</evidence>
<dbReference type="Pfam" id="PF00072">
    <property type="entry name" value="Response_reg"/>
    <property type="match status" value="1"/>
</dbReference>
<dbReference type="InterPro" id="IPR052340">
    <property type="entry name" value="RNase_Y/CdgJ"/>
</dbReference>
<dbReference type="PANTHER" id="PTHR33525:SF5">
    <property type="entry name" value="TWO COMPONENT SIGNAL TRANSDUCTION SYSTEM RESPONSE REGULATOR"/>
    <property type="match status" value="1"/>
</dbReference>
<dbReference type="Gene3D" id="1.10.3210.10">
    <property type="entry name" value="Hypothetical protein af1432"/>
    <property type="match status" value="1"/>
</dbReference>
<dbReference type="Gene3D" id="3.40.50.2300">
    <property type="match status" value="1"/>
</dbReference>
<gene>
    <name evidence="4" type="ORF">J3U88_03150</name>
</gene>
<dbReference type="PROSITE" id="PS50110">
    <property type="entry name" value="RESPONSE_REGULATORY"/>
    <property type="match status" value="1"/>
</dbReference>
<dbReference type="Pfam" id="PF08668">
    <property type="entry name" value="HDOD"/>
    <property type="match status" value="1"/>
</dbReference>
<feature type="modified residue" description="4-aspartylphosphate" evidence="1">
    <location>
        <position position="55"/>
    </location>
</feature>
<dbReference type="InterPro" id="IPR014626">
    <property type="entry name" value="Sig_transdc_resp-reg_put"/>
</dbReference>
<dbReference type="CDD" id="cd17569">
    <property type="entry name" value="REC_HupR-like"/>
    <property type="match status" value="1"/>
</dbReference>
<dbReference type="SUPFAM" id="SSF109604">
    <property type="entry name" value="HD-domain/PDEase-like"/>
    <property type="match status" value="1"/>
</dbReference>
<proteinExistence type="predicted"/>
<evidence type="ECO:0000256" key="1">
    <source>
        <dbReference type="PROSITE-ProRule" id="PRU00169"/>
    </source>
</evidence>
<dbReference type="EMBL" id="JAFREP010000002">
    <property type="protein sequence ID" value="MBO1317442.1"/>
    <property type="molecule type" value="Genomic_DNA"/>
</dbReference>
<evidence type="ECO:0000259" key="3">
    <source>
        <dbReference type="PROSITE" id="PS51833"/>
    </source>
</evidence>
<dbReference type="SUPFAM" id="SSF52172">
    <property type="entry name" value="CheY-like"/>
    <property type="match status" value="1"/>
</dbReference>
<sequence>MTLNILFVDDEARILSAFRRQMRQMRRQWTVQCAQGGEEALAMMRDHAIDVIISDMRMPGMDGAELLTIVSEIYPRTVRIVLSGHSDREMAARAVKAAHQFLSKPCSFTHLKESIEQALILRDILRNEKLQELVGGTAQLPSLPDLYFQLVEELRQEQPSLERIGRIVARDVSMTARILQLINSPYFGLRYEIRNINHAVNYLGLDTLKSLVLLIHVFESSVKQTRLLQDFCEHSLMVASLARQICLQEEAEPEEADQAFTAGLLHDVGWLVLFHGGFLDVLPCNHDEAKLLLEERKLWGNCHAEVGAYLLCIWGIPADIVRIAAFHHKPSHAERGGISLAAVHAAEILAMDQQEPIDLLYLERLGLSEHLPHWELLYQKLKVKGVRL</sequence>
<dbReference type="InterPro" id="IPR003607">
    <property type="entry name" value="HD/PDEase_dom"/>
</dbReference>
<evidence type="ECO:0000259" key="2">
    <source>
        <dbReference type="PROSITE" id="PS50110"/>
    </source>
</evidence>